<dbReference type="InterPro" id="IPR006439">
    <property type="entry name" value="HAD-SF_hydro_IA"/>
</dbReference>
<dbReference type="EMBL" id="FOBF01000011">
    <property type="protein sequence ID" value="SEM28758.1"/>
    <property type="molecule type" value="Genomic_DNA"/>
</dbReference>
<dbReference type="InterPro" id="IPR023214">
    <property type="entry name" value="HAD_sf"/>
</dbReference>
<dbReference type="GO" id="GO:0006281">
    <property type="term" value="P:DNA repair"/>
    <property type="evidence" value="ECO:0007669"/>
    <property type="project" value="TreeGrafter"/>
</dbReference>
<dbReference type="Pfam" id="PF00702">
    <property type="entry name" value="Hydrolase"/>
    <property type="match status" value="1"/>
</dbReference>
<dbReference type="AlphaFoldDB" id="A0A1H7X6K0"/>
<dbReference type="GO" id="GO:0008967">
    <property type="term" value="F:phosphoglycolate phosphatase activity"/>
    <property type="evidence" value="ECO:0007669"/>
    <property type="project" value="TreeGrafter"/>
</dbReference>
<dbReference type="SFLD" id="SFLDG01129">
    <property type="entry name" value="C1.5:_HAD__Beta-PGM__Phosphata"/>
    <property type="match status" value="1"/>
</dbReference>
<dbReference type="RefSeq" id="WP_055501403.1">
    <property type="nucleotide sequence ID" value="NZ_BBZG01000001.1"/>
</dbReference>
<feature type="domain" description="HTH cro/C1-type" evidence="1">
    <location>
        <begin position="169"/>
        <end position="194"/>
    </location>
</feature>
<proteinExistence type="predicted"/>
<dbReference type="STRING" id="46177.SAMN05660976_04752"/>
<dbReference type="OrthoDB" id="4954868at2"/>
<dbReference type="PANTHER" id="PTHR43434:SF1">
    <property type="entry name" value="PHOSPHOGLYCOLATE PHOSPHATASE"/>
    <property type="match status" value="1"/>
</dbReference>
<keyword evidence="3" id="KW-1185">Reference proteome</keyword>
<dbReference type="GO" id="GO:0005829">
    <property type="term" value="C:cytosol"/>
    <property type="evidence" value="ECO:0007669"/>
    <property type="project" value="TreeGrafter"/>
</dbReference>
<sequence length="254" mass="28137">MIRPKALLLDFGGVIVETARRPSWAAELAAEVHELLVRAGCDGLGVEDVESDILAGARADSYWKDSTSRQFDPEEMTHRRFWADFVATDWPAQARALVGVEATPLCRRMGELRSGRKTRDGMEELLAACWERGVRPAIVSNALCGAVHRDYLTETGLDRLFAAQVYSDEAGVRKPNPEMIWLACRALGVDPADVWYVGDNYDRDVVCGARAGAGATVLMVSRSTDEIPYRVRQTPQATVEDPRGLLNLLEETWT</sequence>
<dbReference type="InterPro" id="IPR001387">
    <property type="entry name" value="Cro/C1-type_HTH"/>
</dbReference>
<evidence type="ECO:0000313" key="2">
    <source>
        <dbReference type="EMBL" id="SEM28758.1"/>
    </source>
</evidence>
<dbReference type="Gene3D" id="3.40.50.1000">
    <property type="entry name" value="HAD superfamily/HAD-like"/>
    <property type="match status" value="1"/>
</dbReference>
<dbReference type="PROSITE" id="PS50943">
    <property type="entry name" value="HTH_CROC1"/>
    <property type="match status" value="1"/>
</dbReference>
<dbReference type="NCBIfam" id="TIGR01549">
    <property type="entry name" value="HAD-SF-IA-v1"/>
    <property type="match status" value="1"/>
</dbReference>
<evidence type="ECO:0000259" key="1">
    <source>
        <dbReference type="PROSITE" id="PS50943"/>
    </source>
</evidence>
<dbReference type="InterPro" id="IPR036412">
    <property type="entry name" value="HAD-like_sf"/>
</dbReference>
<reference evidence="2 3" key="1">
    <citation type="submission" date="2016-10" db="EMBL/GenBank/DDBJ databases">
        <authorList>
            <person name="de Groot N.N."/>
        </authorList>
    </citation>
    <scope>NUCLEOTIDE SEQUENCE [LARGE SCALE GENOMIC DNA]</scope>
    <source>
        <strain evidence="2 3">DSM 43357</strain>
    </source>
</reference>
<dbReference type="SUPFAM" id="SSF56784">
    <property type="entry name" value="HAD-like"/>
    <property type="match status" value="1"/>
</dbReference>
<name>A0A1H7X6K0_9ACTN</name>
<dbReference type="InterPro" id="IPR050155">
    <property type="entry name" value="HAD-like_hydrolase_sf"/>
</dbReference>
<dbReference type="PANTHER" id="PTHR43434">
    <property type="entry name" value="PHOSPHOGLYCOLATE PHOSPHATASE"/>
    <property type="match status" value="1"/>
</dbReference>
<dbReference type="SFLD" id="SFLDS00003">
    <property type="entry name" value="Haloacid_Dehalogenase"/>
    <property type="match status" value="1"/>
</dbReference>
<gene>
    <name evidence="2" type="ORF">SAMN05660976_04752</name>
</gene>
<organism evidence="2 3">
    <name type="scientific">Nonomuraea pusilla</name>
    <dbReference type="NCBI Taxonomy" id="46177"/>
    <lineage>
        <taxon>Bacteria</taxon>
        <taxon>Bacillati</taxon>
        <taxon>Actinomycetota</taxon>
        <taxon>Actinomycetes</taxon>
        <taxon>Streptosporangiales</taxon>
        <taxon>Streptosporangiaceae</taxon>
        <taxon>Nonomuraea</taxon>
    </lineage>
</organism>
<protein>
    <submittedName>
        <fullName evidence="2">Haloacid dehalogenase superfamily, subfamily IA, variant 1 with third motif having Dx(3-4)D or Dx(3-4)E</fullName>
    </submittedName>
</protein>
<dbReference type="Proteomes" id="UP000198953">
    <property type="component" value="Unassembled WGS sequence"/>
</dbReference>
<evidence type="ECO:0000313" key="3">
    <source>
        <dbReference type="Proteomes" id="UP000198953"/>
    </source>
</evidence>
<accession>A0A1H7X6K0</accession>